<dbReference type="EMBL" id="MFMM01000001">
    <property type="protein sequence ID" value="OGG85148.1"/>
    <property type="molecule type" value="Genomic_DNA"/>
</dbReference>
<feature type="transmembrane region" description="Helical" evidence="1">
    <location>
        <begin position="6"/>
        <end position="24"/>
    </location>
</feature>
<sequence length="70" mass="7923">MNPYLHLVVWLSLFLSAPILAIFANKLKKRGQEKAAETWFGIALCLLILFLSYPPLVNWLARLELVSGIP</sequence>
<dbReference type="Proteomes" id="UP000177325">
    <property type="component" value="Unassembled WGS sequence"/>
</dbReference>
<organism evidence="2 3">
    <name type="scientific">Candidatus Kaiserbacteria bacterium RIFCSPLOWO2_12_FULL_45_26</name>
    <dbReference type="NCBI Taxonomy" id="1798525"/>
    <lineage>
        <taxon>Bacteria</taxon>
        <taxon>Candidatus Kaiseribacteriota</taxon>
    </lineage>
</organism>
<feature type="transmembrane region" description="Helical" evidence="1">
    <location>
        <begin position="36"/>
        <end position="53"/>
    </location>
</feature>
<evidence type="ECO:0000256" key="1">
    <source>
        <dbReference type="SAM" id="Phobius"/>
    </source>
</evidence>
<dbReference type="AlphaFoldDB" id="A0A1F6FH13"/>
<keyword evidence="1" id="KW-0472">Membrane</keyword>
<name>A0A1F6FH13_9BACT</name>
<keyword evidence="1" id="KW-0812">Transmembrane</keyword>
<gene>
    <name evidence="2" type="ORF">A3G90_03770</name>
</gene>
<evidence type="ECO:0000313" key="3">
    <source>
        <dbReference type="Proteomes" id="UP000177325"/>
    </source>
</evidence>
<dbReference type="STRING" id="1798525.A3G90_03770"/>
<accession>A0A1F6FH13</accession>
<keyword evidence="1" id="KW-1133">Transmembrane helix</keyword>
<comment type="caution">
    <text evidence="2">The sequence shown here is derived from an EMBL/GenBank/DDBJ whole genome shotgun (WGS) entry which is preliminary data.</text>
</comment>
<reference evidence="2 3" key="1">
    <citation type="journal article" date="2016" name="Nat. Commun.">
        <title>Thousands of microbial genomes shed light on interconnected biogeochemical processes in an aquifer system.</title>
        <authorList>
            <person name="Anantharaman K."/>
            <person name="Brown C.T."/>
            <person name="Hug L.A."/>
            <person name="Sharon I."/>
            <person name="Castelle C.J."/>
            <person name="Probst A.J."/>
            <person name="Thomas B.C."/>
            <person name="Singh A."/>
            <person name="Wilkins M.J."/>
            <person name="Karaoz U."/>
            <person name="Brodie E.L."/>
            <person name="Williams K.H."/>
            <person name="Hubbard S.S."/>
            <person name="Banfield J.F."/>
        </authorList>
    </citation>
    <scope>NUCLEOTIDE SEQUENCE [LARGE SCALE GENOMIC DNA]</scope>
</reference>
<proteinExistence type="predicted"/>
<protein>
    <submittedName>
        <fullName evidence="2">Uncharacterized protein</fullName>
    </submittedName>
</protein>
<evidence type="ECO:0000313" key="2">
    <source>
        <dbReference type="EMBL" id="OGG85148.1"/>
    </source>
</evidence>